<reference evidence="6" key="1">
    <citation type="submission" date="2016-10" db="EMBL/GenBank/DDBJ databases">
        <authorList>
            <person name="Varghese N."/>
            <person name="Submissions S."/>
        </authorList>
    </citation>
    <scope>NUCLEOTIDE SEQUENCE [LARGE SCALE GENOMIC DNA]</scope>
    <source>
        <strain evidence="6">DSM 24767</strain>
    </source>
</reference>
<proteinExistence type="predicted"/>
<dbReference type="Proteomes" id="UP000198848">
    <property type="component" value="Unassembled WGS sequence"/>
</dbReference>
<dbReference type="SUPFAM" id="SSF88723">
    <property type="entry name" value="PIN domain-like"/>
    <property type="match status" value="1"/>
</dbReference>
<dbReference type="Gene3D" id="3.40.50.1010">
    <property type="entry name" value="5'-nuclease"/>
    <property type="match status" value="2"/>
</dbReference>
<feature type="domain" description="XPG-I" evidence="4">
    <location>
        <begin position="119"/>
        <end position="188"/>
    </location>
</feature>
<dbReference type="SUPFAM" id="SSF47807">
    <property type="entry name" value="5' to 3' exonuclease, C-terminal subdomain"/>
    <property type="match status" value="1"/>
</dbReference>
<dbReference type="GO" id="GO:0004527">
    <property type="term" value="F:exonuclease activity"/>
    <property type="evidence" value="ECO:0007669"/>
    <property type="project" value="UniProtKB-KW"/>
</dbReference>
<name>A0A1H1FZP1_NATTX</name>
<keyword evidence="5" id="KW-0378">Hydrolase</keyword>
<keyword evidence="2" id="KW-0255">Endonuclease</keyword>
<dbReference type="Gene3D" id="1.10.150.20">
    <property type="entry name" value="5' to 3' exonuclease, C-terminal subdomain"/>
    <property type="match status" value="1"/>
</dbReference>
<dbReference type="EMBL" id="FNLC01000002">
    <property type="protein sequence ID" value="SDR06442.1"/>
    <property type="molecule type" value="Genomic_DNA"/>
</dbReference>
<gene>
    <name evidence="5" type="ORF">SAMN04489842_2190</name>
</gene>
<organism evidence="5 6">
    <name type="scientific">Natronobacterium texcoconense</name>
    <dbReference type="NCBI Taxonomy" id="1095778"/>
    <lineage>
        <taxon>Archaea</taxon>
        <taxon>Methanobacteriati</taxon>
        <taxon>Methanobacteriota</taxon>
        <taxon>Stenosarchaea group</taxon>
        <taxon>Halobacteria</taxon>
        <taxon>Halobacteriales</taxon>
        <taxon>Natrialbaceae</taxon>
        <taxon>Natronobacterium</taxon>
    </lineage>
</organism>
<keyword evidence="1" id="KW-0479">Metal-binding</keyword>
<dbReference type="Pfam" id="PF00867">
    <property type="entry name" value="XPG_I"/>
    <property type="match status" value="1"/>
</dbReference>
<dbReference type="GO" id="GO:0003677">
    <property type="term" value="F:DNA binding"/>
    <property type="evidence" value="ECO:0007669"/>
    <property type="project" value="InterPro"/>
</dbReference>
<protein>
    <submittedName>
        <fullName evidence="5">5'-3' exonuclease</fullName>
    </submittedName>
</protein>
<evidence type="ECO:0000259" key="4">
    <source>
        <dbReference type="SMART" id="SM00484"/>
    </source>
</evidence>
<dbReference type="SMART" id="SM00484">
    <property type="entry name" value="XPGI"/>
    <property type="match status" value="1"/>
</dbReference>
<dbReference type="GO" id="GO:0046872">
    <property type="term" value="F:metal ion binding"/>
    <property type="evidence" value="ECO:0007669"/>
    <property type="project" value="UniProtKB-KW"/>
</dbReference>
<dbReference type="InterPro" id="IPR029060">
    <property type="entry name" value="PIN-like_dom_sf"/>
</dbReference>
<evidence type="ECO:0000256" key="2">
    <source>
        <dbReference type="ARBA" id="ARBA00022759"/>
    </source>
</evidence>
<dbReference type="InterPro" id="IPR006086">
    <property type="entry name" value="XPG-I_dom"/>
</dbReference>
<evidence type="ECO:0000256" key="3">
    <source>
        <dbReference type="ARBA" id="ARBA00022842"/>
    </source>
</evidence>
<evidence type="ECO:0000313" key="5">
    <source>
        <dbReference type="EMBL" id="SDR06442.1"/>
    </source>
</evidence>
<dbReference type="PANTHER" id="PTHR11081">
    <property type="entry name" value="FLAP ENDONUCLEASE FAMILY MEMBER"/>
    <property type="match status" value="1"/>
</dbReference>
<dbReference type="AlphaFoldDB" id="A0A1H1FZP1"/>
<dbReference type="InterPro" id="IPR036279">
    <property type="entry name" value="5-3_exonuclease_C_sf"/>
</dbReference>
<keyword evidence="6" id="KW-1185">Reference proteome</keyword>
<dbReference type="GO" id="GO:0017108">
    <property type="term" value="F:5'-flap endonuclease activity"/>
    <property type="evidence" value="ECO:0007669"/>
    <property type="project" value="TreeGrafter"/>
</dbReference>
<keyword evidence="5" id="KW-0540">Nuclease</keyword>
<dbReference type="PRINTS" id="PR00853">
    <property type="entry name" value="XPGRADSUPER"/>
</dbReference>
<dbReference type="SMART" id="SM00279">
    <property type="entry name" value="HhH2"/>
    <property type="match status" value="1"/>
</dbReference>
<dbReference type="PANTHER" id="PTHR11081:SF9">
    <property type="entry name" value="FLAP ENDONUCLEASE 1"/>
    <property type="match status" value="1"/>
</dbReference>
<dbReference type="STRING" id="1095778.SAMN04489842_2190"/>
<dbReference type="InterPro" id="IPR008918">
    <property type="entry name" value="HhH2"/>
</dbReference>
<dbReference type="InterPro" id="IPR006084">
    <property type="entry name" value="XPG/Rad2"/>
</dbReference>
<sequence>MGAPWVGRFAPTSEIQLTNHSGRVGAVDALNWVTKVASAVKADVPYQVWSYSDGGSIAHVIGTLRGVRKYIRADIPLIFVFDGEFSSSVRQMTDPERSTEDTPYPQNEFFRESMAKTLDALDIPFVKEYPFDGEAGAAMLNREGYADFVLSDDWDALLYGAEIQIRGFTGQGPEELINRRALEAETEFSRRDLIDIAILVGTDYNDGLQNVSAESAMDALEMYGSLEAVYDRVNDRMPEIIYDLRDLYLDPPSFDGANLPILTDPPTPTPKLDTIESLLTEYEVPPQLIEQELSHLERALAHSKSNKTCRRGDK</sequence>
<keyword evidence="5" id="KW-0269">Exonuclease</keyword>
<evidence type="ECO:0000313" key="6">
    <source>
        <dbReference type="Proteomes" id="UP000198848"/>
    </source>
</evidence>
<accession>A0A1H1FZP1</accession>
<evidence type="ECO:0000256" key="1">
    <source>
        <dbReference type="ARBA" id="ARBA00022723"/>
    </source>
</evidence>
<keyword evidence="3" id="KW-0460">Magnesium</keyword>